<evidence type="ECO:0000259" key="4">
    <source>
        <dbReference type="PROSITE" id="PS50174"/>
    </source>
</evidence>
<reference evidence="6" key="1">
    <citation type="submission" date="2021-06" db="EMBL/GenBank/DDBJ databases">
        <authorList>
            <person name="Kallberg Y."/>
            <person name="Tangrot J."/>
            <person name="Rosling A."/>
        </authorList>
    </citation>
    <scope>NUCLEOTIDE SEQUENCE</scope>
    <source>
        <strain evidence="6">CL551</strain>
    </source>
</reference>
<dbReference type="Pfam" id="PF01585">
    <property type="entry name" value="G-patch"/>
    <property type="match status" value="1"/>
</dbReference>
<organism evidence="6 7">
    <name type="scientific">Acaulospora morrowiae</name>
    <dbReference type="NCBI Taxonomy" id="94023"/>
    <lineage>
        <taxon>Eukaryota</taxon>
        <taxon>Fungi</taxon>
        <taxon>Fungi incertae sedis</taxon>
        <taxon>Mucoromycota</taxon>
        <taxon>Glomeromycotina</taxon>
        <taxon>Glomeromycetes</taxon>
        <taxon>Diversisporales</taxon>
        <taxon>Acaulosporaceae</taxon>
        <taxon>Acaulospora</taxon>
    </lineage>
</organism>
<dbReference type="Gene3D" id="4.10.60.10">
    <property type="entry name" value="Zinc finger, CCHC-type"/>
    <property type="match status" value="1"/>
</dbReference>
<feature type="region of interest" description="Disordered" evidence="2">
    <location>
        <begin position="486"/>
        <end position="545"/>
    </location>
</feature>
<evidence type="ECO:0000256" key="2">
    <source>
        <dbReference type="SAM" id="MobiDB-lite"/>
    </source>
</evidence>
<evidence type="ECO:0000313" key="7">
    <source>
        <dbReference type="Proteomes" id="UP000789342"/>
    </source>
</evidence>
<dbReference type="PROSITE" id="PS50174">
    <property type="entry name" value="G_PATCH"/>
    <property type="match status" value="1"/>
</dbReference>
<accession>A0A9N9EQ29</accession>
<dbReference type="InterPro" id="IPR000467">
    <property type="entry name" value="G_patch_dom"/>
</dbReference>
<keyword evidence="7" id="KW-1185">Reference proteome</keyword>
<dbReference type="PROSITE" id="PS50158">
    <property type="entry name" value="ZF_CCHC"/>
    <property type="match status" value="1"/>
</dbReference>
<evidence type="ECO:0000259" key="5">
    <source>
        <dbReference type="PROSITE" id="PS51391"/>
    </source>
</evidence>
<dbReference type="PANTHER" id="PTHR12323:SF0">
    <property type="entry name" value="CALCIUM HOMEOSTASIS ENDOPLASMIC RETICULUM PROTEIN"/>
    <property type="match status" value="1"/>
</dbReference>
<feature type="compositionally biased region" description="Low complexity" evidence="2">
    <location>
        <begin position="21"/>
        <end position="30"/>
    </location>
</feature>
<protein>
    <submittedName>
        <fullName evidence="6">14838_t:CDS:1</fullName>
    </submittedName>
</protein>
<feature type="region of interest" description="Disordered" evidence="2">
    <location>
        <begin position="462"/>
        <end position="481"/>
    </location>
</feature>
<feature type="non-terminal residue" evidence="6">
    <location>
        <position position="647"/>
    </location>
</feature>
<dbReference type="GO" id="GO:0006874">
    <property type="term" value="P:intracellular calcium ion homeostasis"/>
    <property type="evidence" value="ECO:0007669"/>
    <property type="project" value="TreeGrafter"/>
</dbReference>
<dbReference type="AlphaFoldDB" id="A0A9N9EQ29"/>
<sequence>HFPPPPQYSTYQGSPTVPSNQYIPPQYQRPSIPPPSQQSSIDDSTTIAFDNLAMTLRTAGPQELENFRLSLKMLMHECSQSNIQRGKTWIVEHCTSPTHYDSLLRFIIALSRSRPSFEDKLHLIYLVNDQNSSSIIELVIKIWYYSERRQELWVKETLHPHLLPLLRGAFHCVDANEKQQEKVLKIISIWGDKHYFDDAKISALKSGVMVPPPPPGGPPQTSFSGISSQSQHSFGHIRYPSSQSVSTFYNQSTPPPPGMFSNPITSVQSMVSSNAHLSPPVSHMRPTPEPAPPGIPGQFPSGSSSTAVPMQGIVSRSEATPPIPTVPEKKYYELPAGLIVPAVSSEDTPYKSIHAASIRLPPHRLPPTTELLDAVDKFYEGMKLIESTEDADDESVVSENNKIELDKDGWEIGFLDDFYRDLHAQPRRSIAPPLVERQKSAVVDQEVANGIGVAGVGLDQDRFQDEDIDPIVGQGTDGEERDHELVRGHGLEGEDESSEYSSSSRRRYRSKSYSRSRSRSPSYNGGVGGLGYNIKERDEGSRPDKMISDRNVGFQMLKKLGWEGAGTGLGSSATGIAEPIKGGEIRFGEQKYLGVGHGNGDEEDIFDQYRKAKSYTYQRSEVGSKDKKPAGCFRCGKPGHIARECPD</sequence>
<feature type="domain" description="CCHC-type" evidence="3">
    <location>
        <begin position="632"/>
        <end position="647"/>
    </location>
</feature>
<gene>
    <name evidence="6" type="ORF">AMORRO_LOCUS11391</name>
</gene>
<evidence type="ECO:0000313" key="6">
    <source>
        <dbReference type="EMBL" id="CAG8684231.1"/>
    </source>
</evidence>
<dbReference type="GO" id="GO:0003676">
    <property type="term" value="F:nucleic acid binding"/>
    <property type="evidence" value="ECO:0007669"/>
    <property type="project" value="InterPro"/>
</dbReference>
<dbReference type="SMART" id="SM00343">
    <property type="entry name" value="ZnF_C2HC"/>
    <property type="match status" value="1"/>
</dbReference>
<feature type="compositionally biased region" description="Polar residues" evidence="2">
    <location>
        <begin position="8"/>
        <end position="20"/>
    </location>
</feature>
<evidence type="ECO:0000256" key="1">
    <source>
        <dbReference type="PROSITE-ProRule" id="PRU00047"/>
    </source>
</evidence>
<keyword evidence="1" id="KW-0863">Zinc-finger</keyword>
<dbReference type="SMART" id="SM00443">
    <property type="entry name" value="G_patch"/>
    <property type="match status" value="1"/>
</dbReference>
<feature type="compositionally biased region" description="Basic and acidic residues" evidence="2">
    <location>
        <begin position="534"/>
        <end position="545"/>
    </location>
</feature>
<proteinExistence type="predicted"/>
<name>A0A9N9EQ29_9GLOM</name>
<dbReference type="PROSITE" id="PS51391">
    <property type="entry name" value="CID"/>
    <property type="match status" value="1"/>
</dbReference>
<feature type="domain" description="G-patch" evidence="4">
    <location>
        <begin position="549"/>
        <end position="600"/>
    </location>
</feature>
<dbReference type="Pfam" id="PF04818">
    <property type="entry name" value="CID"/>
    <property type="match status" value="1"/>
</dbReference>
<feature type="domain" description="CID" evidence="5">
    <location>
        <begin position="56"/>
        <end position="212"/>
    </location>
</feature>
<dbReference type="GO" id="GO:0048471">
    <property type="term" value="C:perinuclear region of cytoplasm"/>
    <property type="evidence" value="ECO:0007669"/>
    <property type="project" value="TreeGrafter"/>
</dbReference>
<feature type="compositionally biased region" description="Basic residues" evidence="2">
    <location>
        <begin position="504"/>
        <end position="518"/>
    </location>
</feature>
<comment type="caution">
    <text evidence="6">The sequence shown here is derived from an EMBL/GenBank/DDBJ whole genome shotgun (WGS) entry which is preliminary data.</text>
</comment>
<dbReference type="Gene3D" id="1.25.40.90">
    <property type="match status" value="1"/>
</dbReference>
<dbReference type="SUPFAM" id="SSF57756">
    <property type="entry name" value="Retrovirus zinc finger-like domains"/>
    <property type="match status" value="1"/>
</dbReference>
<dbReference type="InterPro" id="IPR056721">
    <property type="entry name" value="DUF7819"/>
</dbReference>
<keyword evidence="1" id="KW-0862">Zinc</keyword>
<keyword evidence="1" id="KW-0479">Metal-binding</keyword>
<dbReference type="OrthoDB" id="21470at2759"/>
<dbReference type="Pfam" id="PF25127">
    <property type="entry name" value="DUF7819"/>
    <property type="match status" value="1"/>
</dbReference>
<dbReference type="InterPro" id="IPR006569">
    <property type="entry name" value="CID_dom"/>
</dbReference>
<dbReference type="InterPro" id="IPR001878">
    <property type="entry name" value="Znf_CCHC"/>
</dbReference>
<feature type="region of interest" description="Disordered" evidence="2">
    <location>
        <begin position="1"/>
        <end position="42"/>
    </location>
</feature>
<dbReference type="PANTHER" id="PTHR12323">
    <property type="entry name" value="SR-RELATED CTD ASSOCIATED FACTOR 6"/>
    <property type="match status" value="1"/>
</dbReference>
<dbReference type="Pfam" id="PF00098">
    <property type="entry name" value="zf-CCHC"/>
    <property type="match status" value="1"/>
</dbReference>
<dbReference type="InterPro" id="IPR036875">
    <property type="entry name" value="Znf_CCHC_sf"/>
</dbReference>
<dbReference type="Proteomes" id="UP000789342">
    <property type="component" value="Unassembled WGS sequence"/>
</dbReference>
<dbReference type="EMBL" id="CAJVPV010014351">
    <property type="protein sequence ID" value="CAG8684231.1"/>
    <property type="molecule type" value="Genomic_DNA"/>
</dbReference>
<evidence type="ECO:0000259" key="3">
    <source>
        <dbReference type="PROSITE" id="PS50158"/>
    </source>
</evidence>
<dbReference type="GO" id="GO:0008270">
    <property type="term" value="F:zinc ion binding"/>
    <property type="evidence" value="ECO:0007669"/>
    <property type="project" value="UniProtKB-KW"/>
</dbReference>
<dbReference type="InterPro" id="IPR008942">
    <property type="entry name" value="ENTH_VHS"/>
</dbReference>